<dbReference type="PANTHER" id="PTHR10971">
    <property type="entry name" value="MRNA EXPORT FACTOR AND BUB3"/>
    <property type="match status" value="1"/>
</dbReference>
<feature type="repeat" description="WD" evidence="3">
    <location>
        <begin position="129"/>
        <end position="144"/>
    </location>
</feature>
<organism evidence="4 5">
    <name type="scientific">Triparma columacea</name>
    <dbReference type="NCBI Taxonomy" id="722753"/>
    <lineage>
        <taxon>Eukaryota</taxon>
        <taxon>Sar</taxon>
        <taxon>Stramenopiles</taxon>
        <taxon>Ochrophyta</taxon>
        <taxon>Bolidophyceae</taxon>
        <taxon>Parmales</taxon>
        <taxon>Triparmaceae</taxon>
        <taxon>Triparma</taxon>
    </lineage>
</organism>
<dbReference type="InterPro" id="IPR015943">
    <property type="entry name" value="WD40/YVTN_repeat-like_dom_sf"/>
</dbReference>
<dbReference type="InterPro" id="IPR019775">
    <property type="entry name" value="WD40_repeat_CS"/>
</dbReference>
<dbReference type="OrthoDB" id="10262475at2759"/>
<keyword evidence="2" id="KW-0677">Repeat</keyword>
<dbReference type="PRINTS" id="PR00320">
    <property type="entry name" value="GPROTEINBRPT"/>
</dbReference>
<name>A0A9W7G5S4_9STRA</name>
<dbReference type="PROSITE" id="PS00678">
    <property type="entry name" value="WD_REPEATS_1"/>
    <property type="match status" value="1"/>
</dbReference>
<dbReference type="AlphaFoldDB" id="A0A9W7G5S4"/>
<keyword evidence="5" id="KW-1185">Reference proteome</keyword>
<sequence length="355" mass="38383">MTEGYSDPLPSPPTDGISSLTFSHFSTQSQTNILLASSWDGTVRQYAPGDDGMYAPRASQSAGGSPVLCSAYGVSTRYVYAGTLDGTLQEVDMEKGGSTTIGNHEKAISTVCSMSSTEEPWSSSLFGCIASGSWDGSVKLWDVRQPQHCKPVSEVSLGAKVFGMDWVDHTLMVCTSGRKIHMFDVRKAGDPDSFTISETVQRESSLKYQTRSCALFPNLEGYAIGSIEGRVGIDYMEDNNVTAAQGKKKYAFKCHRVDDTVYPVNAVAFHPTYGTFATGGCDGTVVVWDARLKKRLVALPRLATSVSALAFSKGADGGSLLAVAQSYTFEEGEKDHPSDQIFVRSMYDHEVKSKK</sequence>
<dbReference type="Gene3D" id="2.130.10.10">
    <property type="entry name" value="YVTN repeat-like/Quinoprotein amine dehydrogenase"/>
    <property type="match status" value="1"/>
</dbReference>
<dbReference type="SMART" id="SM00320">
    <property type="entry name" value="WD40"/>
    <property type="match status" value="5"/>
</dbReference>
<dbReference type="Pfam" id="PF00400">
    <property type="entry name" value="WD40"/>
    <property type="match status" value="3"/>
</dbReference>
<evidence type="ECO:0000256" key="3">
    <source>
        <dbReference type="PROSITE-ProRule" id="PRU00221"/>
    </source>
</evidence>
<evidence type="ECO:0000256" key="2">
    <source>
        <dbReference type="ARBA" id="ARBA00022737"/>
    </source>
</evidence>
<accession>A0A9W7G5S4</accession>
<protein>
    <recommendedName>
        <fullName evidence="6">Mitotic checkpoint protein</fullName>
    </recommendedName>
</protein>
<dbReference type="InterPro" id="IPR001680">
    <property type="entry name" value="WD40_rpt"/>
</dbReference>
<dbReference type="PROSITE" id="PS50294">
    <property type="entry name" value="WD_REPEATS_REGION"/>
    <property type="match status" value="1"/>
</dbReference>
<keyword evidence="1 3" id="KW-0853">WD repeat</keyword>
<feature type="repeat" description="WD" evidence="3">
    <location>
        <begin position="264"/>
        <end position="298"/>
    </location>
</feature>
<evidence type="ECO:0000256" key="1">
    <source>
        <dbReference type="ARBA" id="ARBA00022574"/>
    </source>
</evidence>
<evidence type="ECO:0000313" key="4">
    <source>
        <dbReference type="EMBL" id="GMI36719.1"/>
    </source>
</evidence>
<dbReference type="InterPro" id="IPR036322">
    <property type="entry name" value="WD40_repeat_dom_sf"/>
</dbReference>
<gene>
    <name evidence="4" type="ORF">TrCOL_g6264</name>
</gene>
<evidence type="ECO:0008006" key="6">
    <source>
        <dbReference type="Google" id="ProtNLM"/>
    </source>
</evidence>
<proteinExistence type="predicted"/>
<reference evidence="5" key="1">
    <citation type="journal article" date="2023" name="Commun. Biol.">
        <title>Genome analysis of Parmales, the sister group of diatoms, reveals the evolutionary specialization of diatoms from phago-mixotrophs to photoautotrophs.</title>
        <authorList>
            <person name="Ban H."/>
            <person name="Sato S."/>
            <person name="Yoshikawa S."/>
            <person name="Yamada K."/>
            <person name="Nakamura Y."/>
            <person name="Ichinomiya M."/>
            <person name="Sato N."/>
            <person name="Blanc-Mathieu R."/>
            <person name="Endo H."/>
            <person name="Kuwata A."/>
            <person name="Ogata H."/>
        </authorList>
    </citation>
    <scope>NUCLEOTIDE SEQUENCE [LARGE SCALE GENOMIC DNA]</scope>
</reference>
<evidence type="ECO:0000313" key="5">
    <source>
        <dbReference type="Proteomes" id="UP001165065"/>
    </source>
</evidence>
<dbReference type="InterPro" id="IPR020472">
    <property type="entry name" value="WD40_PAC1"/>
</dbReference>
<dbReference type="Proteomes" id="UP001165065">
    <property type="component" value="Unassembled WGS sequence"/>
</dbReference>
<comment type="caution">
    <text evidence="4">The sequence shown here is derived from an EMBL/GenBank/DDBJ whole genome shotgun (WGS) entry which is preliminary data.</text>
</comment>
<dbReference type="PROSITE" id="PS50082">
    <property type="entry name" value="WD_REPEATS_2"/>
    <property type="match status" value="2"/>
</dbReference>
<dbReference type="EMBL" id="BRYA01000068">
    <property type="protein sequence ID" value="GMI36719.1"/>
    <property type="molecule type" value="Genomic_DNA"/>
</dbReference>
<dbReference type="SUPFAM" id="SSF50978">
    <property type="entry name" value="WD40 repeat-like"/>
    <property type="match status" value="1"/>
</dbReference>